<dbReference type="AlphaFoldDB" id="A0AA38I2P5"/>
<organism evidence="1 2">
    <name type="scientific">Zophobas morio</name>
    <dbReference type="NCBI Taxonomy" id="2755281"/>
    <lineage>
        <taxon>Eukaryota</taxon>
        <taxon>Metazoa</taxon>
        <taxon>Ecdysozoa</taxon>
        <taxon>Arthropoda</taxon>
        <taxon>Hexapoda</taxon>
        <taxon>Insecta</taxon>
        <taxon>Pterygota</taxon>
        <taxon>Neoptera</taxon>
        <taxon>Endopterygota</taxon>
        <taxon>Coleoptera</taxon>
        <taxon>Polyphaga</taxon>
        <taxon>Cucujiformia</taxon>
        <taxon>Tenebrionidae</taxon>
        <taxon>Zophobas</taxon>
    </lineage>
</organism>
<sequence length="125" mass="14546">MWTGVVTCSEAQRSSCSLNSHRRRFQMTEIWNIRSRVFNPVSYVDASSSSFSVTTVRSVQSKSRYPEISVSRLNPGFTDEDGVWLVGIHESIPYSWFCEADHSLRILRVWSAVCRTRWSDEHRRI</sequence>
<dbReference type="Proteomes" id="UP001168821">
    <property type="component" value="Unassembled WGS sequence"/>
</dbReference>
<gene>
    <name evidence="1" type="ORF">Zmor_020289</name>
</gene>
<accession>A0AA38I2P5</accession>
<proteinExistence type="predicted"/>
<name>A0AA38I2P5_9CUCU</name>
<evidence type="ECO:0000313" key="2">
    <source>
        <dbReference type="Proteomes" id="UP001168821"/>
    </source>
</evidence>
<evidence type="ECO:0000313" key="1">
    <source>
        <dbReference type="EMBL" id="KAJ3648490.1"/>
    </source>
</evidence>
<dbReference type="EMBL" id="JALNTZ010000006">
    <property type="protein sequence ID" value="KAJ3648490.1"/>
    <property type="molecule type" value="Genomic_DNA"/>
</dbReference>
<keyword evidence="2" id="KW-1185">Reference proteome</keyword>
<reference evidence="1" key="1">
    <citation type="journal article" date="2023" name="G3 (Bethesda)">
        <title>Whole genome assemblies of Zophobas morio and Tenebrio molitor.</title>
        <authorList>
            <person name="Kaur S."/>
            <person name="Stinson S.A."/>
            <person name="diCenzo G.C."/>
        </authorList>
    </citation>
    <scope>NUCLEOTIDE SEQUENCE</scope>
    <source>
        <strain evidence="1">QUZm001</strain>
    </source>
</reference>
<protein>
    <submittedName>
        <fullName evidence="1">Uncharacterized protein</fullName>
    </submittedName>
</protein>
<comment type="caution">
    <text evidence="1">The sequence shown here is derived from an EMBL/GenBank/DDBJ whole genome shotgun (WGS) entry which is preliminary data.</text>
</comment>